<dbReference type="AlphaFoldDB" id="A0A383AQV1"/>
<dbReference type="PANTHER" id="PTHR34404">
    <property type="entry name" value="REGULATORY PROTEIN, FMDB FAMILY"/>
    <property type="match status" value="1"/>
</dbReference>
<reference evidence="2" key="1">
    <citation type="submission" date="2018-05" db="EMBL/GenBank/DDBJ databases">
        <authorList>
            <person name="Lanie J.A."/>
            <person name="Ng W.-L."/>
            <person name="Kazmierczak K.M."/>
            <person name="Andrzejewski T.M."/>
            <person name="Davidsen T.M."/>
            <person name="Wayne K.J."/>
            <person name="Tettelin H."/>
            <person name="Glass J.I."/>
            <person name="Rusch D."/>
            <person name="Podicherti R."/>
            <person name="Tsui H.-C.T."/>
            <person name="Winkler M.E."/>
        </authorList>
    </citation>
    <scope>NUCLEOTIDE SEQUENCE</scope>
</reference>
<dbReference type="EMBL" id="UINC01194167">
    <property type="protein sequence ID" value="SVE10122.1"/>
    <property type="molecule type" value="Genomic_DNA"/>
</dbReference>
<sequence length="188" mass="21092">IGAADGPVCLQGTDEVLEVVSMPIYEFYCKDCHAIYSFFSRRVNTDRHPECPICSRSVLSRQVSMFSAPRNRDTEADDQPADLDEAGLERAMATMSQDLVNLDEEDPRQAASVMRRLFDACGLRVGGTMDEAIQRLEAGEDPGKIETDLGEALQDGDLFRTTPRQLIDDIRRKHLPPRVDETLYELDP</sequence>
<organism evidence="2">
    <name type="scientific">marine metagenome</name>
    <dbReference type="NCBI Taxonomy" id="408172"/>
    <lineage>
        <taxon>unclassified sequences</taxon>
        <taxon>metagenomes</taxon>
        <taxon>ecological metagenomes</taxon>
    </lineage>
</organism>
<dbReference type="PANTHER" id="PTHR34404:SF3">
    <property type="entry name" value="REGULATORY PROTEIN, FMDB FAMILY"/>
    <property type="match status" value="1"/>
</dbReference>
<protein>
    <recommendedName>
        <fullName evidence="1">Putative regulatory protein FmdB zinc ribbon domain-containing protein</fullName>
    </recommendedName>
</protein>
<proteinExistence type="predicted"/>
<feature type="non-terminal residue" evidence="2">
    <location>
        <position position="1"/>
    </location>
</feature>
<feature type="domain" description="Putative regulatory protein FmdB zinc ribbon" evidence="1">
    <location>
        <begin position="22"/>
        <end position="64"/>
    </location>
</feature>
<dbReference type="SMART" id="SM00834">
    <property type="entry name" value="CxxC_CXXC_SSSS"/>
    <property type="match status" value="1"/>
</dbReference>
<evidence type="ECO:0000259" key="1">
    <source>
        <dbReference type="SMART" id="SM00834"/>
    </source>
</evidence>
<gene>
    <name evidence="2" type="ORF">METZ01_LOCUS462976</name>
</gene>
<dbReference type="InterPro" id="IPR013429">
    <property type="entry name" value="Regulatory_FmdB_Zinc_ribbon"/>
</dbReference>
<evidence type="ECO:0000313" key="2">
    <source>
        <dbReference type="EMBL" id="SVE10122.1"/>
    </source>
</evidence>
<name>A0A383AQV1_9ZZZZ</name>
<dbReference type="NCBIfam" id="TIGR02605">
    <property type="entry name" value="CxxC_CxxC_SSSS"/>
    <property type="match status" value="1"/>
</dbReference>
<accession>A0A383AQV1</accession>